<dbReference type="InterPro" id="IPR059117">
    <property type="entry name" value="APS_kinase_dom"/>
</dbReference>
<dbReference type="RefSeq" id="WP_200094990.1">
    <property type="nucleotide sequence ID" value="NZ_JAUJQA010000038.1"/>
</dbReference>
<evidence type="ECO:0000256" key="7">
    <source>
        <dbReference type="RuleBase" id="RU004347"/>
    </source>
</evidence>
<dbReference type="InterPro" id="IPR027417">
    <property type="entry name" value="P-loop_NTPase"/>
</dbReference>
<evidence type="ECO:0000256" key="2">
    <source>
        <dbReference type="ARBA" id="ARBA00012121"/>
    </source>
</evidence>
<dbReference type="Pfam" id="PF01583">
    <property type="entry name" value="APS_kinase"/>
    <property type="match status" value="1"/>
</dbReference>
<comment type="similarity">
    <text evidence="6 7">Belongs to the APS kinase family.</text>
</comment>
<evidence type="ECO:0000256" key="6">
    <source>
        <dbReference type="HAMAP-Rule" id="MF_00065"/>
    </source>
</evidence>
<feature type="domain" description="APS kinase" evidence="8">
    <location>
        <begin position="16"/>
        <end position="164"/>
    </location>
</feature>
<dbReference type="EMBL" id="JAUJQL010000029">
    <property type="protein sequence ID" value="MDN7528019.1"/>
    <property type="molecule type" value="Genomic_DNA"/>
</dbReference>
<keyword evidence="10" id="KW-1185">Reference proteome</keyword>
<dbReference type="PANTHER" id="PTHR42700">
    <property type="entry name" value="SULFATE ADENYLYLTRANSFERASE"/>
    <property type="match status" value="1"/>
</dbReference>
<dbReference type="SUPFAM" id="SSF52540">
    <property type="entry name" value="P-loop containing nucleoside triphosphate hydrolases"/>
    <property type="match status" value="1"/>
</dbReference>
<dbReference type="CDD" id="cd02027">
    <property type="entry name" value="APSK"/>
    <property type="match status" value="1"/>
</dbReference>
<comment type="function">
    <text evidence="6 7">Catalyzes the synthesis of activated sulfate.</text>
</comment>
<dbReference type="Proteomes" id="UP001172217">
    <property type="component" value="Unassembled WGS sequence"/>
</dbReference>
<evidence type="ECO:0000259" key="8">
    <source>
        <dbReference type="Pfam" id="PF01583"/>
    </source>
</evidence>
<dbReference type="InterPro" id="IPR002891">
    <property type="entry name" value="APS"/>
</dbReference>
<keyword evidence="3 6" id="KW-0808">Transferase</keyword>
<reference evidence="9" key="1">
    <citation type="submission" date="2023-07" db="EMBL/GenBank/DDBJ databases">
        <title>A collection of bacterial strains from the Burkholderia cepacia Research Laboratory and Repository.</title>
        <authorList>
            <person name="Lipuma J."/>
            <person name="Spilker T."/>
            <person name="Caverly L."/>
        </authorList>
    </citation>
    <scope>NUCLEOTIDE SEQUENCE</scope>
    <source>
        <strain evidence="9">AU45194</strain>
    </source>
</reference>
<dbReference type="PANTHER" id="PTHR42700:SF1">
    <property type="entry name" value="SULFATE ADENYLYLTRANSFERASE"/>
    <property type="match status" value="1"/>
</dbReference>
<organism evidence="9 10">
    <name type="scientific">Burkholderia orbicola</name>
    <dbReference type="NCBI Taxonomy" id="2978683"/>
    <lineage>
        <taxon>Bacteria</taxon>
        <taxon>Pseudomonadati</taxon>
        <taxon>Pseudomonadota</taxon>
        <taxon>Betaproteobacteria</taxon>
        <taxon>Burkholderiales</taxon>
        <taxon>Burkholderiaceae</taxon>
        <taxon>Burkholderia</taxon>
        <taxon>Burkholderia cepacia complex</taxon>
    </lineage>
</organism>
<keyword evidence="5 6" id="KW-0067">ATP-binding</keyword>
<evidence type="ECO:0000256" key="1">
    <source>
        <dbReference type="ARBA" id="ARBA00001823"/>
    </source>
</evidence>
<dbReference type="Gene3D" id="3.40.50.300">
    <property type="entry name" value="P-loop containing nucleotide triphosphate hydrolases"/>
    <property type="match status" value="1"/>
</dbReference>
<dbReference type="HAMAP" id="MF_00065">
    <property type="entry name" value="Adenylyl_sulf_kinase"/>
    <property type="match status" value="1"/>
</dbReference>
<evidence type="ECO:0000256" key="5">
    <source>
        <dbReference type="ARBA" id="ARBA00022840"/>
    </source>
</evidence>
<accession>A0ABT8P307</accession>
<protein>
    <recommendedName>
        <fullName evidence="2 6">Adenylyl-sulfate kinase</fullName>
        <ecNumber evidence="2 6">2.7.1.25</ecNumber>
    </recommendedName>
    <alternativeName>
        <fullName evidence="6">APS kinase</fullName>
    </alternativeName>
    <alternativeName>
        <fullName evidence="6">ATP adenosine-5'-phosphosulfate 3'-phosphotransferase</fullName>
    </alternativeName>
    <alternativeName>
        <fullName evidence="6">Adenosine-5'-phosphosulfate kinase</fullName>
    </alternativeName>
</protein>
<dbReference type="NCBIfam" id="NF003013">
    <property type="entry name" value="PRK03846.1"/>
    <property type="match status" value="1"/>
</dbReference>
<feature type="binding site" evidence="6">
    <location>
        <begin position="23"/>
        <end position="30"/>
    </location>
    <ligand>
        <name>ATP</name>
        <dbReference type="ChEBI" id="CHEBI:30616"/>
    </ligand>
</feature>
<comment type="pathway">
    <text evidence="6 7">Sulfur metabolism; hydrogen sulfide biosynthesis; sulfite from sulfate: step 2/3.</text>
</comment>
<feature type="active site" description="Phosphoserine intermediate" evidence="6">
    <location>
        <position position="97"/>
    </location>
</feature>
<evidence type="ECO:0000256" key="3">
    <source>
        <dbReference type="ARBA" id="ARBA00022679"/>
    </source>
</evidence>
<proteinExistence type="inferred from homology"/>
<evidence type="ECO:0000313" key="9">
    <source>
        <dbReference type="EMBL" id="MDN7528019.1"/>
    </source>
</evidence>
<name>A0ABT8P307_9BURK</name>
<dbReference type="EC" id="2.7.1.25" evidence="2 6"/>
<evidence type="ECO:0000256" key="4">
    <source>
        <dbReference type="ARBA" id="ARBA00022741"/>
    </source>
</evidence>
<gene>
    <name evidence="6 9" type="primary">cysC</name>
    <name evidence="9" type="ORF">QZM70_34270</name>
</gene>
<sequence length="204" mass="22637">MPLDLASNADKYTANSVCYWLTGLPGAGKTTLARDFSQSLRSMQISALVLDGDELRAGLNCDLTYSREDRAENIRRAADISKILIEADFTAIVALVSPYQEDREMARQIIGVDRFLEVFVDAPIETCMKRDPKGLYQRALSGLLPDFTGVTAPYEKPVSPTLHIPTSVYTVAESLGILLSHFEHRRVRQSKFDTGSRPDPIRAS</sequence>
<comment type="catalytic activity">
    <reaction evidence="1 6 7">
        <text>adenosine 5'-phosphosulfate + ATP = 3'-phosphoadenylyl sulfate + ADP + H(+)</text>
        <dbReference type="Rhea" id="RHEA:24152"/>
        <dbReference type="ChEBI" id="CHEBI:15378"/>
        <dbReference type="ChEBI" id="CHEBI:30616"/>
        <dbReference type="ChEBI" id="CHEBI:58243"/>
        <dbReference type="ChEBI" id="CHEBI:58339"/>
        <dbReference type="ChEBI" id="CHEBI:456216"/>
        <dbReference type="EC" id="2.7.1.25"/>
    </reaction>
</comment>
<keyword evidence="4 6" id="KW-0547">Nucleotide-binding</keyword>
<dbReference type="NCBIfam" id="TIGR00455">
    <property type="entry name" value="apsK"/>
    <property type="match status" value="1"/>
</dbReference>
<keyword evidence="6 7" id="KW-0418">Kinase</keyword>
<dbReference type="GO" id="GO:0004020">
    <property type="term" value="F:adenylylsulfate kinase activity"/>
    <property type="evidence" value="ECO:0007669"/>
    <property type="project" value="UniProtKB-EC"/>
</dbReference>
<keyword evidence="6" id="KW-0597">Phosphoprotein</keyword>
<dbReference type="InterPro" id="IPR050512">
    <property type="entry name" value="Sulf_AdTrans/APS_kinase"/>
</dbReference>
<comment type="caution">
    <text evidence="9">The sequence shown here is derived from an EMBL/GenBank/DDBJ whole genome shotgun (WGS) entry which is preliminary data.</text>
</comment>
<evidence type="ECO:0000313" key="10">
    <source>
        <dbReference type="Proteomes" id="UP001172217"/>
    </source>
</evidence>